<evidence type="ECO:0000313" key="8">
    <source>
        <dbReference type="Proteomes" id="UP000306102"/>
    </source>
</evidence>
<keyword evidence="8" id="KW-1185">Reference proteome</keyword>
<proteinExistence type="predicted"/>
<comment type="caution">
    <text evidence="7">The sequence shown here is derived from an EMBL/GenBank/DDBJ whole genome shotgun (WGS) entry which is preliminary data.</text>
</comment>
<evidence type="ECO:0000313" key="7">
    <source>
        <dbReference type="EMBL" id="THG19519.1"/>
    </source>
</evidence>
<dbReference type="STRING" id="542762.A0A4S4ERU0"/>
<dbReference type="Pfam" id="PF00643">
    <property type="entry name" value="zf-B_box"/>
    <property type="match status" value="1"/>
</dbReference>
<protein>
    <recommendedName>
        <fullName evidence="6">B box-type domain-containing protein</fullName>
    </recommendedName>
</protein>
<feature type="compositionally biased region" description="Acidic residues" evidence="5">
    <location>
        <begin position="83"/>
        <end position="114"/>
    </location>
</feature>
<evidence type="ECO:0000256" key="4">
    <source>
        <dbReference type="PROSITE-ProRule" id="PRU00024"/>
    </source>
</evidence>
<evidence type="ECO:0000256" key="1">
    <source>
        <dbReference type="ARBA" id="ARBA00022723"/>
    </source>
</evidence>
<dbReference type="CDD" id="cd19821">
    <property type="entry name" value="Bbox1_BBX-like"/>
    <property type="match status" value="1"/>
</dbReference>
<dbReference type="InterPro" id="IPR049808">
    <property type="entry name" value="CONSTANS-like_Bbox1"/>
</dbReference>
<evidence type="ECO:0000256" key="5">
    <source>
        <dbReference type="SAM" id="MobiDB-lite"/>
    </source>
</evidence>
<accession>A0A4S4ERU0</accession>
<organism evidence="7 8">
    <name type="scientific">Camellia sinensis var. sinensis</name>
    <name type="common">China tea</name>
    <dbReference type="NCBI Taxonomy" id="542762"/>
    <lineage>
        <taxon>Eukaryota</taxon>
        <taxon>Viridiplantae</taxon>
        <taxon>Streptophyta</taxon>
        <taxon>Embryophyta</taxon>
        <taxon>Tracheophyta</taxon>
        <taxon>Spermatophyta</taxon>
        <taxon>Magnoliopsida</taxon>
        <taxon>eudicotyledons</taxon>
        <taxon>Gunneridae</taxon>
        <taxon>Pentapetalae</taxon>
        <taxon>asterids</taxon>
        <taxon>Ericales</taxon>
        <taxon>Theaceae</taxon>
        <taxon>Camellia</taxon>
    </lineage>
</organism>
<dbReference type="PANTHER" id="PTHR31717">
    <property type="entry name" value="ZINC FINGER PROTEIN CONSTANS-LIKE 10"/>
    <property type="match status" value="1"/>
</dbReference>
<dbReference type="Proteomes" id="UP000306102">
    <property type="component" value="Unassembled WGS sequence"/>
</dbReference>
<dbReference type="PROSITE" id="PS50119">
    <property type="entry name" value="ZF_BBOX"/>
    <property type="match status" value="1"/>
</dbReference>
<dbReference type="SMART" id="SM00336">
    <property type="entry name" value="BBOX"/>
    <property type="match status" value="1"/>
</dbReference>
<sequence>MKSCELCKSGARMYCESDQASLCWDCDAKVHSANFLVARHSRSLLCHVCQSPTPWNASGARVGRPVSMCENCFAVKHNRVQEEENEGDNCNEIDTEEDEYGDDEKEDVDDEEGDNQVVPWSPTPPPPPAESSSSSEESSNRHEWEFESLLNVTIKIRNQFSTDMVEWVLSSSFT</sequence>
<gene>
    <name evidence="7" type="ORF">TEA_027425</name>
</gene>
<feature type="domain" description="B box-type" evidence="6">
    <location>
        <begin position="1"/>
        <end position="45"/>
    </location>
</feature>
<dbReference type="EMBL" id="SDRB02002381">
    <property type="protein sequence ID" value="THG19519.1"/>
    <property type="molecule type" value="Genomic_DNA"/>
</dbReference>
<keyword evidence="1" id="KW-0479">Metal-binding</keyword>
<dbReference type="InterPro" id="IPR000315">
    <property type="entry name" value="Znf_B-box"/>
</dbReference>
<dbReference type="GO" id="GO:0008270">
    <property type="term" value="F:zinc ion binding"/>
    <property type="evidence" value="ECO:0007669"/>
    <property type="project" value="UniProtKB-KW"/>
</dbReference>
<evidence type="ECO:0000259" key="6">
    <source>
        <dbReference type="PROSITE" id="PS50119"/>
    </source>
</evidence>
<dbReference type="PANTHER" id="PTHR31717:SF60">
    <property type="entry name" value="B-BOX TYPE ZINC FINGER FAMILY PROTEIN"/>
    <property type="match status" value="1"/>
</dbReference>
<dbReference type="AlphaFoldDB" id="A0A4S4ERU0"/>
<feature type="region of interest" description="Disordered" evidence="5">
    <location>
        <begin position="81"/>
        <end position="143"/>
    </location>
</feature>
<evidence type="ECO:0000256" key="2">
    <source>
        <dbReference type="ARBA" id="ARBA00022771"/>
    </source>
</evidence>
<name>A0A4S4ERU0_CAMSN</name>
<keyword evidence="3" id="KW-0862">Zinc</keyword>
<evidence type="ECO:0000256" key="3">
    <source>
        <dbReference type="ARBA" id="ARBA00022833"/>
    </source>
</evidence>
<keyword evidence="2 4" id="KW-0863">Zinc-finger</keyword>
<reference evidence="7 8" key="1">
    <citation type="journal article" date="2018" name="Proc. Natl. Acad. Sci. U.S.A.">
        <title>Draft genome sequence of Camellia sinensis var. sinensis provides insights into the evolution of the tea genome and tea quality.</title>
        <authorList>
            <person name="Wei C."/>
            <person name="Yang H."/>
            <person name="Wang S."/>
            <person name="Zhao J."/>
            <person name="Liu C."/>
            <person name="Gao L."/>
            <person name="Xia E."/>
            <person name="Lu Y."/>
            <person name="Tai Y."/>
            <person name="She G."/>
            <person name="Sun J."/>
            <person name="Cao H."/>
            <person name="Tong W."/>
            <person name="Gao Q."/>
            <person name="Li Y."/>
            <person name="Deng W."/>
            <person name="Jiang X."/>
            <person name="Wang W."/>
            <person name="Chen Q."/>
            <person name="Zhang S."/>
            <person name="Li H."/>
            <person name="Wu J."/>
            <person name="Wang P."/>
            <person name="Li P."/>
            <person name="Shi C."/>
            <person name="Zheng F."/>
            <person name="Jian J."/>
            <person name="Huang B."/>
            <person name="Shan D."/>
            <person name="Shi M."/>
            <person name="Fang C."/>
            <person name="Yue Y."/>
            <person name="Li F."/>
            <person name="Li D."/>
            <person name="Wei S."/>
            <person name="Han B."/>
            <person name="Jiang C."/>
            <person name="Yin Y."/>
            <person name="Xia T."/>
            <person name="Zhang Z."/>
            <person name="Bennetzen J.L."/>
            <person name="Zhao S."/>
            <person name="Wan X."/>
        </authorList>
    </citation>
    <scope>NUCLEOTIDE SEQUENCE [LARGE SCALE GENOMIC DNA]</scope>
    <source>
        <strain evidence="8">cv. Shuchazao</strain>
        <tissue evidence="7">Leaf</tissue>
    </source>
</reference>